<organism evidence="1 2">
    <name type="scientific">Cannabis sativa</name>
    <name type="common">Hemp</name>
    <name type="synonym">Marijuana</name>
    <dbReference type="NCBI Taxonomy" id="3483"/>
    <lineage>
        <taxon>Eukaryota</taxon>
        <taxon>Viridiplantae</taxon>
        <taxon>Streptophyta</taxon>
        <taxon>Embryophyta</taxon>
        <taxon>Tracheophyta</taxon>
        <taxon>Spermatophyta</taxon>
        <taxon>Magnoliopsida</taxon>
        <taxon>eudicotyledons</taxon>
        <taxon>Gunneridae</taxon>
        <taxon>Pentapetalae</taxon>
        <taxon>rosids</taxon>
        <taxon>fabids</taxon>
        <taxon>Rosales</taxon>
        <taxon>Cannabaceae</taxon>
        <taxon>Cannabis</taxon>
    </lineage>
</organism>
<protein>
    <submittedName>
        <fullName evidence="1">Uncharacterized protein</fullName>
    </submittedName>
</protein>
<comment type="caution">
    <text evidence="1">The sequence shown here is derived from an EMBL/GenBank/DDBJ whole genome shotgun (WGS) entry which is preliminary data.</text>
</comment>
<sequence length="110" mass="12132">MLDSRHASSSLIRLKSLNFNDMLPRYPINSAQALSCWKFRGVHVLDEFSEPESLPAEANAGLEALEAAGYVSVSEIEALYELFNKISSAVIDDGLINKGKYYSGKGVNQY</sequence>
<gene>
    <name evidence="1" type="ORF">G4B88_005982</name>
</gene>
<evidence type="ECO:0000313" key="1">
    <source>
        <dbReference type="EMBL" id="KAF4404596.1"/>
    </source>
</evidence>
<dbReference type="AlphaFoldDB" id="A0A7J6IBD3"/>
<dbReference type="Proteomes" id="UP000583929">
    <property type="component" value="Unassembled WGS sequence"/>
</dbReference>
<proteinExistence type="predicted"/>
<accession>A0A7J6IBD3</accession>
<reference evidence="1 2" key="1">
    <citation type="journal article" date="2020" name="bioRxiv">
        <title>Sequence and annotation of 42 cannabis genomes reveals extensive copy number variation in cannabinoid synthesis and pathogen resistance genes.</title>
        <authorList>
            <person name="Mckernan K.J."/>
            <person name="Helbert Y."/>
            <person name="Kane L.T."/>
            <person name="Ebling H."/>
            <person name="Zhang L."/>
            <person name="Liu B."/>
            <person name="Eaton Z."/>
            <person name="Mclaughlin S."/>
            <person name="Kingan S."/>
            <person name="Baybayan P."/>
            <person name="Concepcion G."/>
            <person name="Jordan M."/>
            <person name="Riva A."/>
            <person name="Barbazuk W."/>
            <person name="Harkins T."/>
        </authorList>
    </citation>
    <scope>NUCLEOTIDE SEQUENCE [LARGE SCALE GENOMIC DNA]</scope>
    <source>
        <strain evidence="2">cv. Jamaican Lion 4</strain>
        <tissue evidence="1">Leaf</tissue>
    </source>
</reference>
<evidence type="ECO:0000313" key="2">
    <source>
        <dbReference type="Proteomes" id="UP000583929"/>
    </source>
</evidence>
<dbReference type="EMBL" id="JAATIQ010000001">
    <property type="protein sequence ID" value="KAF4404596.1"/>
    <property type="molecule type" value="Genomic_DNA"/>
</dbReference>
<keyword evidence="2" id="KW-1185">Reference proteome</keyword>
<name>A0A7J6IBD3_CANSA</name>